<accession>L7U8T8</accession>
<dbReference type="EMBL" id="CP004025">
    <property type="protein sequence ID" value="AGC45346.1"/>
    <property type="molecule type" value="Genomic_DNA"/>
</dbReference>
<dbReference type="RefSeq" id="WP_015349606.1">
    <property type="nucleotide sequence ID" value="NC_020126.1"/>
</dbReference>
<proteinExistence type="predicted"/>
<dbReference type="HOGENOM" id="CLU_2082260_0_0_7"/>
<evidence type="ECO:0000256" key="2">
    <source>
        <dbReference type="SAM" id="SignalP"/>
    </source>
</evidence>
<dbReference type="OrthoDB" id="5522882at2"/>
<dbReference type="Proteomes" id="UP000011131">
    <property type="component" value="Chromosome"/>
</dbReference>
<evidence type="ECO:0000313" key="3">
    <source>
        <dbReference type="EMBL" id="AGC45346.1"/>
    </source>
</evidence>
<feature type="signal peptide" evidence="2">
    <location>
        <begin position="1"/>
        <end position="17"/>
    </location>
</feature>
<feature type="compositionally biased region" description="Low complexity" evidence="1">
    <location>
        <begin position="20"/>
        <end position="32"/>
    </location>
</feature>
<evidence type="ECO:0000256" key="1">
    <source>
        <dbReference type="SAM" id="MobiDB-lite"/>
    </source>
</evidence>
<gene>
    <name evidence="3" type="ordered locus">MYSTI_04045</name>
</gene>
<feature type="region of interest" description="Disordered" evidence="1">
    <location>
        <begin position="20"/>
        <end position="40"/>
    </location>
</feature>
<keyword evidence="2" id="KW-0732">Signal</keyword>
<feature type="chain" id="PRO_5003983432" description="Dickkopf N-terminal cysteine-rich domain-containing protein" evidence="2">
    <location>
        <begin position="18"/>
        <end position="117"/>
    </location>
</feature>
<dbReference type="AlphaFoldDB" id="L7U8T8"/>
<organism evidence="3 4">
    <name type="scientific">Myxococcus stipitatus (strain DSM 14675 / JCM 12634 / Mx s8)</name>
    <dbReference type="NCBI Taxonomy" id="1278073"/>
    <lineage>
        <taxon>Bacteria</taxon>
        <taxon>Pseudomonadati</taxon>
        <taxon>Myxococcota</taxon>
        <taxon>Myxococcia</taxon>
        <taxon>Myxococcales</taxon>
        <taxon>Cystobacterineae</taxon>
        <taxon>Myxococcaceae</taxon>
        <taxon>Myxococcus</taxon>
    </lineage>
</organism>
<keyword evidence="4" id="KW-1185">Reference proteome</keyword>
<dbReference type="STRING" id="1278073.MYSTI_04045"/>
<evidence type="ECO:0008006" key="5">
    <source>
        <dbReference type="Google" id="ProtNLM"/>
    </source>
</evidence>
<sequence>MKATLFLIAFTAFTAAAPQPKLQPKPAAATPKRCGGASNKQCPQSAICVGEKEIKGGVGVCLANPKPCGNFFGDVCPNKTDVCISDPRIQCPPGAMDCGGGVCLPGVWAKQFGLKTN</sequence>
<dbReference type="KEGG" id="msd:MYSTI_04045"/>
<name>L7U8T8_MYXSD</name>
<reference evidence="3 4" key="1">
    <citation type="journal article" date="2013" name="Genome Announc.">
        <title>Complete genome sequence of Myxococcus stipitatus strain DSM 14675, a fruiting myxobacterium.</title>
        <authorList>
            <person name="Huntley S."/>
            <person name="Kneip S."/>
            <person name="Treuner-Lange A."/>
            <person name="Sogaard-Andersen L."/>
        </authorList>
    </citation>
    <scope>NUCLEOTIDE SEQUENCE [LARGE SCALE GENOMIC DNA]</scope>
    <source>
        <strain evidence="4">DSM 14675 / JCM 12634 / Mx s8</strain>
    </source>
</reference>
<dbReference type="PATRIC" id="fig|1278073.3.peg.4119"/>
<evidence type="ECO:0000313" key="4">
    <source>
        <dbReference type="Proteomes" id="UP000011131"/>
    </source>
</evidence>
<protein>
    <recommendedName>
        <fullName evidence="5">Dickkopf N-terminal cysteine-rich domain-containing protein</fullName>
    </recommendedName>
</protein>